<gene>
    <name evidence="7" type="ORF">HNQ80_002221</name>
</gene>
<evidence type="ECO:0000313" key="7">
    <source>
        <dbReference type="EMBL" id="MBB6216122.1"/>
    </source>
</evidence>
<dbReference type="Proteomes" id="UP000579281">
    <property type="component" value="Unassembled WGS sequence"/>
</dbReference>
<comment type="similarity">
    <text evidence="2">Belongs to the bacterial solute-binding protein 5 family.</text>
</comment>
<reference evidence="7 8" key="1">
    <citation type="submission" date="2020-08" db="EMBL/GenBank/DDBJ databases">
        <title>Genomic Encyclopedia of Type Strains, Phase IV (KMG-IV): sequencing the most valuable type-strain genomes for metagenomic binning, comparative biology and taxonomic classification.</title>
        <authorList>
            <person name="Goeker M."/>
        </authorList>
    </citation>
    <scope>NUCLEOTIDE SEQUENCE [LARGE SCALE GENOMIC DNA]</scope>
    <source>
        <strain evidence="7 8">DSM 103526</strain>
    </source>
</reference>
<dbReference type="Gene3D" id="3.10.105.10">
    <property type="entry name" value="Dipeptide-binding Protein, Domain 3"/>
    <property type="match status" value="1"/>
</dbReference>
<dbReference type="Gene3D" id="3.40.190.10">
    <property type="entry name" value="Periplasmic binding protein-like II"/>
    <property type="match status" value="1"/>
</dbReference>
<dbReference type="PROSITE" id="PS01040">
    <property type="entry name" value="SBP_BACTERIAL_5"/>
    <property type="match status" value="1"/>
</dbReference>
<dbReference type="PANTHER" id="PTHR30290:SF9">
    <property type="entry name" value="OLIGOPEPTIDE-BINDING PROTEIN APPA"/>
    <property type="match status" value="1"/>
</dbReference>
<dbReference type="Pfam" id="PF00496">
    <property type="entry name" value="SBP_bac_5"/>
    <property type="match status" value="1"/>
</dbReference>
<dbReference type="AlphaFoldDB" id="A0A841KYY9"/>
<keyword evidence="3" id="KW-0813">Transport</keyword>
<evidence type="ECO:0000256" key="1">
    <source>
        <dbReference type="ARBA" id="ARBA00004193"/>
    </source>
</evidence>
<dbReference type="EMBL" id="JACHEN010000012">
    <property type="protein sequence ID" value="MBB6216122.1"/>
    <property type="molecule type" value="Genomic_DNA"/>
</dbReference>
<dbReference type="PROSITE" id="PS51257">
    <property type="entry name" value="PROKAR_LIPOPROTEIN"/>
    <property type="match status" value="1"/>
</dbReference>
<feature type="chain" id="PRO_5039145624" evidence="5">
    <location>
        <begin position="24"/>
        <end position="533"/>
    </location>
</feature>
<feature type="signal peptide" evidence="5">
    <location>
        <begin position="1"/>
        <end position="23"/>
    </location>
</feature>
<evidence type="ECO:0000256" key="2">
    <source>
        <dbReference type="ARBA" id="ARBA00005695"/>
    </source>
</evidence>
<evidence type="ECO:0000256" key="5">
    <source>
        <dbReference type="SAM" id="SignalP"/>
    </source>
</evidence>
<comment type="subcellular location">
    <subcellularLocation>
        <location evidence="1">Cell membrane</location>
        <topology evidence="1">Lipid-anchor</topology>
    </subcellularLocation>
</comment>
<evidence type="ECO:0000256" key="3">
    <source>
        <dbReference type="ARBA" id="ARBA00022448"/>
    </source>
</evidence>
<feature type="domain" description="Solute-binding protein family 5" evidence="6">
    <location>
        <begin position="79"/>
        <end position="407"/>
    </location>
</feature>
<dbReference type="SUPFAM" id="SSF53850">
    <property type="entry name" value="Periplasmic binding protein-like II"/>
    <property type="match status" value="1"/>
</dbReference>
<keyword evidence="4 5" id="KW-0732">Signal</keyword>
<evidence type="ECO:0000313" key="8">
    <source>
        <dbReference type="Proteomes" id="UP000579281"/>
    </source>
</evidence>
<accession>A0A841KYY9</accession>
<evidence type="ECO:0000256" key="4">
    <source>
        <dbReference type="ARBA" id="ARBA00022729"/>
    </source>
</evidence>
<dbReference type="PIRSF" id="PIRSF002741">
    <property type="entry name" value="MppA"/>
    <property type="match status" value="1"/>
</dbReference>
<dbReference type="InterPro" id="IPR000914">
    <property type="entry name" value="SBP_5_dom"/>
</dbReference>
<keyword evidence="8" id="KW-1185">Reference proteome</keyword>
<dbReference type="GO" id="GO:0042597">
    <property type="term" value="C:periplasmic space"/>
    <property type="evidence" value="ECO:0007669"/>
    <property type="project" value="UniProtKB-ARBA"/>
</dbReference>
<dbReference type="PANTHER" id="PTHR30290">
    <property type="entry name" value="PERIPLASMIC BINDING COMPONENT OF ABC TRANSPORTER"/>
    <property type="match status" value="1"/>
</dbReference>
<dbReference type="GO" id="GO:1904680">
    <property type="term" value="F:peptide transmembrane transporter activity"/>
    <property type="evidence" value="ECO:0007669"/>
    <property type="project" value="TreeGrafter"/>
</dbReference>
<dbReference type="GO" id="GO:0043190">
    <property type="term" value="C:ATP-binding cassette (ABC) transporter complex"/>
    <property type="evidence" value="ECO:0007669"/>
    <property type="project" value="InterPro"/>
</dbReference>
<proteinExistence type="inferred from homology"/>
<dbReference type="InterPro" id="IPR030678">
    <property type="entry name" value="Peptide/Ni-bd"/>
</dbReference>
<sequence>MKNKQRKWYLMLTIILIMTSMLAGCSSKSSNADRVEGEKKDEIVISVGAESEDGYDPCTGAGINLFFSGLLGFDKECNLTKDLASDYSVSQDGLTYTFILRDDVKFSDGTPVTAQDVVFTYNTTKESGSTVDLSFMKSVEAKDAKTIVFTLEKPYSVFLNVVAERGIVPEHAYGSEYSQKPIGSGPFILTQWDKGQQMILESNPYYYGTRSSFKKVTILFLDEDAVLAAVQSGQLDIAMINPQFSEQVPEGMKLVAIDTVDNRGINLPTIPESTDPEGKLIGNNVTSDLAIRKALNIGIDRQQIIDDALNGYGTPAYSVCDTQPWWNPETAVMDGRIEEACEILEEAGWIDTDGDGIREKNGMKAEFTVYGRTDDLQRYTLAVSLSNQAKALGINIKAEAIGWTEAKAQSMSTPTVFGFGSYSPIQIYFSFHSKNIGVGINNTASYHNPKVDEYIEKALYATNEEESMKYWKLAQWDGTTGLGANGDAPWLWIVNIQHLYLMNDHLDIGIQRVHPHGHGWPIVQNINEWAWRE</sequence>
<dbReference type="CDD" id="cd08518">
    <property type="entry name" value="PBP2_NikA_DppA_OppA_like_19"/>
    <property type="match status" value="1"/>
</dbReference>
<dbReference type="RefSeq" id="WP_184310660.1">
    <property type="nucleotide sequence ID" value="NZ_JACHEN010000012.1"/>
</dbReference>
<dbReference type="InterPro" id="IPR039424">
    <property type="entry name" value="SBP_5"/>
</dbReference>
<evidence type="ECO:0000259" key="6">
    <source>
        <dbReference type="Pfam" id="PF00496"/>
    </source>
</evidence>
<name>A0A841KYY9_9FIRM</name>
<dbReference type="InterPro" id="IPR023765">
    <property type="entry name" value="SBP_5_CS"/>
</dbReference>
<protein>
    <submittedName>
        <fullName evidence="7">Peptide/nickel transport system substrate-binding protein</fullName>
    </submittedName>
</protein>
<comment type="caution">
    <text evidence="7">The sequence shown here is derived from an EMBL/GenBank/DDBJ whole genome shotgun (WGS) entry which is preliminary data.</text>
</comment>
<organism evidence="7 8">
    <name type="scientific">Anaerosolibacter carboniphilus</name>
    <dbReference type="NCBI Taxonomy" id="1417629"/>
    <lineage>
        <taxon>Bacteria</taxon>
        <taxon>Bacillati</taxon>
        <taxon>Bacillota</taxon>
        <taxon>Clostridia</taxon>
        <taxon>Peptostreptococcales</taxon>
        <taxon>Thermotaleaceae</taxon>
        <taxon>Anaerosolibacter</taxon>
    </lineage>
</organism>
<dbReference type="GO" id="GO:0015833">
    <property type="term" value="P:peptide transport"/>
    <property type="evidence" value="ECO:0007669"/>
    <property type="project" value="TreeGrafter"/>
</dbReference>